<name>A0A5S9QSR3_9GAMM</name>
<dbReference type="Proteomes" id="UP000441399">
    <property type="component" value="Unassembled WGS sequence"/>
</dbReference>
<organism evidence="1 2">
    <name type="scientific">BD1-7 clade bacterium</name>
    <dbReference type="NCBI Taxonomy" id="2029982"/>
    <lineage>
        <taxon>Bacteria</taxon>
        <taxon>Pseudomonadati</taxon>
        <taxon>Pseudomonadota</taxon>
        <taxon>Gammaproteobacteria</taxon>
        <taxon>Cellvibrionales</taxon>
        <taxon>Spongiibacteraceae</taxon>
        <taxon>BD1-7 clade</taxon>
    </lineage>
</organism>
<evidence type="ECO:0000313" key="1">
    <source>
        <dbReference type="EMBL" id="CAA0121290.1"/>
    </source>
</evidence>
<evidence type="ECO:0000313" key="2">
    <source>
        <dbReference type="Proteomes" id="UP000441399"/>
    </source>
</evidence>
<protein>
    <submittedName>
        <fullName evidence="1">Uncharacterized protein</fullName>
    </submittedName>
</protein>
<reference evidence="1 2" key="1">
    <citation type="submission" date="2019-11" db="EMBL/GenBank/DDBJ databases">
        <authorList>
            <person name="Holert J."/>
        </authorList>
    </citation>
    <scope>NUCLEOTIDE SEQUENCE [LARGE SCALE GENOMIC DNA]</scope>
    <source>
        <strain evidence="1">SB11_3</strain>
    </source>
</reference>
<dbReference type="PROSITE" id="PS51257">
    <property type="entry name" value="PROKAR_LIPOPROTEIN"/>
    <property type="match status" value="1"/>
</dbReference>
<dbReference type="OrthoDB" id="9885171at2"/>
<accession>A0A5S9QSR3</accession>
<keyword evidence="2" id="KW-1185">Reference proteome</keyword>
<dbReference type="EMBL" id="CACSIO010000045">
    <property type="protein sequence ID" value="CAA0121290.1"/>
    <property type="molecule type" value="Genomic_DNA"/>
</dbReference>
<sequence length="288" mass="30713">MKTLLKLALITTAGISGSFFTGCIGDQVSLPSSDRFNIASYQVVDTPQTDITGVWMVVTQGSRVETIDDTEANIDIQSRELVAIQSDGAGGFELRSCIEPQFFRSMTPDGSSFSLTLNSSSATLTQVDINNMTGTASKQTDSSTYSATLAMKKVADLGASFGSFDFYNDGADNSTLDASCFHEDRLAGNATKIIINLTSELSIANISHWGADDFHRVISIKKVGGNIEALDVVRFYNGSFSADPTVSTFASDEFGVSINRLESTPGRFSTQVGITGATAFDALFDLSL</sequence>
<gene>
    <name evidence="1" type="ORF">OPDIPICF_02402</name>
</gene>
<dbReference type="AlphaFoldDB" id="A0A5S9QSR3"/>
<proteinExistence type="predicted"/>